<evidence type="ECO:0000256" key="1">
    <source>
        <dbReference type="ARBA" id="ARBA00004308"/>
    </source>
</evidence>
<dbReference type="PROSITE" id="PS51421">
    <property type="entry name" value="RAS"/>
    <property type="match status" value="1"/>
</dbReference>
<evidence type="ECO:0000313" key="4">
    <source>
        <dbReference type="Ensembl" id="ENSANAP00000008182.1"/>
    </source>
</evidence>
<dbReference type="SUPFAM" id="SSF52540">
    <property type="entry name" value="P-loop containing nucleoside triphosphate hydrolases"/>
    <property type="match status" value="1"/>
</dbReference>
<evidence type="ECO:0000256" key="3">
    <source>
        <dbReference type="ARBA" id="ARBA00023134"/>
    </source>
</evidence>
<dbReference type="GO" id="GO:0012505">
    <property type="term" value="C:endomembrane system"/>
    <property type="evidence" value="ECO:0007669"/>
    <property type="project" value="UniProtKB-SubCell"/>
</dbReference>
<proteinExistence type="predicted"/>
<protein>
    <submittedName>
        <fullName evidence="4">Uncharacterized protein</fullName>
    </submittedName>
</protein>
<dbReference type="SMART" id="SM00173">
    <property type="entry name" value="RAS"/>
    <property type="match status" value="1"/>
</dbReference>
<keyword evidence="5" id="KW-1185">Reference proteome</keyword>
<dbReference type="GO" id="GO:0016020">
    <property type="term" value="C:membrane"/>
    <property type="evidence" value="ECO:0007669"/>
    <property type="project" value="InterPro"/>
</dbReference>
<dbReference type="PROSITE" id="PS51419">
    <property type="entry name" value="RAB"/>
    <property type="match status" value="1"/>
</dbReference>
<dbReference type="GeneTree" id="ENSGT00940000158947"/>
<comment type="subcellular location">
    <subcellularLocation>
        <location evidence="1">Endomembrane system</location>
    </subcellularLocation>
</comment>
<dbReference type="AlphaFoldDB" id="A0A2K5CHC0"/>
<dbReference type="STRING" id="37293.ENSANAP00000008182"/>
<accession>A0A2K5CHC0</accession>
<dbReference type="PANTHER" id="PTHR24070">
    <property type="entry name" value="RAS, DI-RAS, AND RHEB FAMILY MEMBERS OF SMALL GTPASE SUPERFAMILY"/>
    <property type="match status" value="1"/>
</dbReference>
<dbReference type="Pfam" id="PF00071">
    <property type="entry name" value="Ras"/>
    <property type="match status" value="1"/>
</dbReference>
<reference evidence="4" key="1">
    <citation type="submission" date="2025-08" db="UniProtKB">
        <authorList>
            <consortium name="Ensembl"/>
        </authorList>
    </citation>
    <scope>IDENTIFICATION</scope>
</reference>
<evidence type="ECO:0000256" key="2">
    <source>
        <dbReference type="ARBA" id="ARBA00022741"/>
    </source>
</evidence>
<dbReference type="GO" id="GO:0005525">
    <property type="term" value="F:GTP binding"/>
    <property type="evidence" value="ECO:0007669"/>
    <property type="project" value="UniProtKB-KW"/>
</dbReference>
<dbReference type="InterPro" id="IPR027417">
    <property type="entry name" value="P-loop_NTPase"/>
</dbReference>
<dbReference type="SMART" id="SM00174">
    <property type="entry name" value="RHO"/>
    <property type="match status" value="1"/>
</dbReference>
<dbReference type="Ensembl" id="ENSANAT00000025963.1">
    <property type="protein sequence ID" value="ENSANAP00000008182.1"/>
    <property type="gene ID" value="ENSANAG00000022102.1"/>
</dbReference>
<dbReference type="InterPro" id="IPR001806">
    <property type="entry name" value="Small_GTPase"/>
</dbReference>
<dbReference type="Proteomes" id="UP000233020">
    <property type="component" value="Unplaced"/>
</dbReference>
<dbReference type="SMART" id="SM00175">
    <property type="entry name" value="RAB"/>
    <property type="match status" value="1"/>
</dbReference>
<dbReference type="InterPro" id="IPR005225">
    <property type="entry name" value="Small_GTP-bd"/>
</dbReference>
<organism evidence="4 5">
    <name type="scientific">Aotus nancymaae</name>
    <name type="common">Ma's night monkey</name>
    <dbReference type="NCBI Taxonomy" id="37293"/>
    <lineage>
        <taxon>Eukaryota</taxon>
        <taxon>Metazoa</taxon>
        <taxon>Chordata</taxon>
        <taxon>Craniata</taxon>
        <taxon>Vertebrata</taxon>
        <taxon>Euteleostomi</taxon>
        <taxon>Mammalia</taxon>
        <taxon>Eutheria</taxon>
        <taxon>Euarchontoglires</taxon>
        <taxon>Primates</taxon>
        <taxon>Haplorrhini</taxon>
        <taxon>Platyrrhini</taxon>
        <taxon>Aotidae</taxon>
        <taxon>Aotus</taxon>
    </lineage>
</organism>
<dbReference type="Gene3D" id="3.40.50.300">
    <property type="entry name" value="P-loop containing nucleotide triphosphate hydrolases"/>
    <property type="match status" value="1"/>
</dbReference>
<name>A0A2K5CHC0_AOTNA</name>
<dbReference type="PRINTS" id="PR00449">
    <property type="entry name" value="RASTRNSFRMNG"/>
</dbReference>
<evidence type="ECO:0000313" key="5">
    <source>
        <dbReference type="Proteomes" id="UP000233020"/>
    </source>
</evidence>
<sequence length="168" mass="19082">MTEYKLVVLGATGVGKNEYDPTIEDSKRKQVVTDGETCLLDILDTARQEESSAVRDQYMGTVEGFLCVFTNNNSKSFVDINLYREQINKCDLPTSTVDTKQAHKLAKSYNIPFTETSAKTRQGVEDAFYTLLREVHQYQMKNLNSTDDGTQGYIRRCSNIVKLWCIVI</sequence>
<reference evidence="4" key="2">
    <citation type="submission" date="2025-09" db="UniProtKB">
        <authorList>
            <consortium name="Ensembl"/>
        </authorList>
    </citation>
    <scope>IDENTIFICATION</scope>
</reference>
<keyword evidence="2" id="KW-0547">Nucleotide-binding</keyword>
<dbReference type="GO" id="GO:0003924">
    <property type="term" value="F:GTPase activity"/>
    <property type="evidence" value="ECO:0007669"/>
    <property type="project" value="InterPro"/>
</dbReference>
<dbReference type="GO" id="GO:0007165">
    <property type="term" value="P:signal transduction"/>
    <property type="evidence" value="ECO:0007669"/>
    <property type="project" value="InterPro"/>
</dbReference>
<dbReference type="NCBIfam" id="TIGR00231">
    <property type="entry name" value="small_GTP"/>
    <property type="match status" value="1"/>
</dbReference>
<dbReference type="InterPro" id="IPR020849">
    <property type="entry name" value="Small_GTPase_Ras-type"/>
</dbReference>
<keyword evidence="3" id="KW-0342">GTP-binding</keyword>